<reference evidence="1 2" key="1">
    <citation type="submission" date="2019-10" db="EMBL/GenBank/DDBJ databases">
        <authorList>
            <person name="Palmer J.M."/>
        </authorList>
    </citation>
    <scope>NUCLEOTIDE SEQUENCE [LARGE SCALE GENOMIC DNA]</scope>
    <source>
        <strain evidence="1 2">TWF696</strain>
    </source>
</reference>
<dbReference type="AlphaFoldDB" id="A0AAV9TZ56"/>
<name>A0AAV9TZ56_9PEZI</name>
<evidence type="ECO:0000313" key="2">
    <source>
        <dbReference type="Proteomes" id="UP001375240"/>
    </source>
</evidence>
<dbReference type="Proteomes" id="UP001375240">
    <property type="component" value="Unassembled WGS sequence"/>
</dbReference>
<comment type="caution">
    <text evidence="1">The sequence shown here is derived from an EMBL/GenBank/DDBJ whole genome shotgun (WGS) entry which is preliminary data.</text>
</comment>
<evidence type="ECO:0000313" key="1">
    <source>
        <dbReference type="EMBL" id="KAK6329730.1"/>
    </source>
</evidence>
<accession>A0AAV9TZ56</accession>
<dbReference type="EMBL" id="JAVHNQ010000019">
    <property type="protein sequence ID" value="KAK6329730.1"/>
    <property type="molecule type" value="Genomic_DNA"/>
</dbReference>
<organism evidence="1 2">
    <name type="scientific">Orbilia brochopaga</name>
    <dbReference type="NCBI Taxonomy" id="3140254"/>
    <lineage>
        <taxon>Eukaryota</taxon>
        <taxon>Fungi</taxon>
        <taxon>Dikarya</taxon>
        <taxon>Ascomycota</taxon>
        <taxon>Pezizomycotina</taxon>
        <taxon>Orbiliomycetes</taxon>
        <taxon>Orbiliales</taxon>
        <taxon>Orbiliaceae</taxon>
        <taxon>Orbilia</taxon>
    </lineage>
</organism>
<gene>
    <name evidence="1" type="ORF">TWF696_003596</name>
</gene>
<keyword evidence="2" id="KW-1185">Reference proteome</keyword>
<proteinExistence type="predicted"/>
<sequence>MTSLVAQLETAIVSSMPSGYLVYGSTRICRLPLSFRRYLIQYLIWKLRQTFIIKSSNSIYVDGIPMVLTNLRISATSKPHPYGTGERVMGIIYSWPPLSLLNILYCLLEIIEITIISQVARFRRPVKIPSSRLSRRQPVFIRNMGQQ</sequence>
<protein>
    <submittedName>
        <fullName evidence="1">Uncharacterized protein</fullName>
    </submittedName>
</protein>